<protein>
    <submittedName>
        <fullName evidence="1">Uncharacterized protein</fullName>
    </submittedName>
</protein>
<organism evidence="1">
    <name type="scientific">Rhizophora mucronata</name>
    <name type="common">Asiatic mangrove</name>
    <dbReference type="NCBI Taxonomy" id="61149"/>
    <lineage>
        <taxon>Eukaryota</taxon>
        <taxon>Viridiplantae</taxon>
        <taxon>Streptophyta</taxon>
        <taxon>Embryophyta</taxon>
        <taxon>Tracheophyta</taxon>
        <taxon>Spermatophyta</taxon>
        <taxon>Magnoliopsida</taxon>
        <taxon>eudicotyledons</taxon>
        <taxon>Gunneridae</taxon>
        <taxon>Pentapetalae</taxon>
        <taxon>rosids</taxon>
        <taxon>fabids</taxon>
        <taxon>Malpighiales</taxon>
        <taxon>Rhizophoraceae</taxon>
        <taxon>Rhizophora</taxon>
    </lineage>
</organism>
<reference evidence="1" key="1">
    <citation type="submission" date="2018-02" db="EMBL/GenBank/DDBJ databases">
        <title>Rhizophora mucronata_Transcriptome.</title>
        <authorList>
            <person name="Meera S.P."/>
            <person name="Sreeshan A."/>
            <person name="Augustine A."/>
        </authorList>
    </citation>
    <scope>NUCLEOTIDE SEQUENCE</scope>
    <source>
        <tissue evidence="1">Leaf</tissue>
    </source>
</reference>
<dbReference type="EMBL" id="GGEC01084184">
    <property type="protein sequence ID" value="MBX64668.1"/>
    <property type="molecule type" value="Transcribed_RNA"/>
</dbReference>
<accession>A0A2P2QCD8</accession>
<proteinExistence type="predicted"/>
<sequence length="24" mass="2653">MLYDNSEAIVSVAHHAISFSTTQM</sequence>
<dbReference type="AlphaFoldDB" id="A0A2P2QCD8"/>
<evidence type="ECO:0000313" key="1">
    <source>
        <dbReference type="EMBL" id="MBX64668.1"/>
    </source>
</evidence>
<name>A0A2P2QCD8_RHIMU</name>